<gene>
    <name evidence="1" type="ORF">OA50_01970</name>
</gene>
<dbReference type="RefSeq" id="WP_052244418.1">
    <property type="nucleotide sequence ID" value="NZ_AP022337.1"/>
</dbReference>
<reference evidence="1 2" key="1">
    <citation type="submission" date="2014-10" db="EMBL/GenBank/DDBJ databases">
        <title>Genome sequence of Ponticoccus sp. strain UMTAT08 isolated from clonal culture of toxic dinoflagellate Alexandrium tamiyavanichii.</title>
        <authorList>
            <person name="Gan H.Y."/>
            <person name="Muhd D.-D."/>
            <person name="Mohd Noor M.E."/>
            <person name="Yeong Y.S."/>
            <person name="Usup G."/>
        </authorList>
    </citation>
    <scope>NUCLEOTIDE SEQUENCE [LARGE SCALE GENOMIC DNA]</scope>
    <source>
        <strain evidence="1 2">UMTAT08</strain>
    </source>
</reference>
<dbReference type="AlphaFoldDB" id="A0A0B3RQT9"/>
<dbReference type="OrthoDB" id="7870683at2"/>
<evidence type="ECO:0000313" key="1">
    <source>
        <dbReference type="EMBL" id="KHQ53440.1"/>
    </source>
</evidence>
<evidence type="ECO:0000313" key="2">
    <source>
        <dbReference type="Proteomes" id="UP000030960"/>
    </source>
</evidence>
<name>A0A0B3RQT9_9RHOB</name>
<keyword evidence="2" id="KW-1185">Reference proteome</keyword>
<dbReference type="EMBL" id="JSUQ01000007">
    <property type="protein sequence ID" value="KHQ53440.1"/>
    <property type="molecule type" value="Genomic_DNA"/>
</dbReference>
<dbReference type="STRING" id="561184.SAMN05216376_106249"/>
<dbReference type="Proteomes" id="UP000030960">
    <property type="component" value="Unassembled WGS sequence"/>
</dbReference>
<organism evidence="1 2">
    <name type="scientific">Mameliella alba</name>
    <dbReference type="NCBI Taxonomy" id="561184"/>
    <lineage>
        <taxon>Bacteria</taxon>
        <taxon>Pseudomonadati</taxon>
        <taxon>Pseudomonadota</taxon>
        <taxon>Alphaproteobacteria</taxon>
        <taxon>Rhodobacterales</taxon>
        <taxon>Roseobacteraceae</taxon>
        <taxon>Mameliella</taxon>
    </lineage>
</organism>
<protein>
    <submittedName>
        <fullName evidence="1">Uncharacterized protein</fullName>
    </submittedName>
</protein>
<accession>A0A0B3RQT9</accession>
<sequence>MIGPRDPRVFAPDFLAPSGGPSEAELKTWRRAAQSGKGTPWLDAARADALARYALKFGEGVQMMEAVATRFREPVREVGWEIIGADADGENWQDHRDPQRAYALMRAKLRAARDAGAVLEYKLWLKPAGT</sequence>
<comment type="caution">
    <text evidence="1">The sequence shown here is derived from an EMBL/GenBank/DDBJ whole genome shotgun (WGS) entry which is preliminary data.</text>
</comment>
<proteinExistence type="predicted"/>